<evidence type="ECO:0000313" key="3">
    <source>
        <dbReference type="Proteomes" id="UP001165378"/>
    </source>
</evidence>
<protein>
    <submittedName>
        <fullName evidence="2">CbtA family protein</fullName>
    </submittedName>
</protein>
<reference evidence="2" key="1">
    <citation type="submission" date="2022-01" db="EMBL/GenBank/DDBJ databases">
        <title>Genome-Based Taxonomic Classification of the Phylum Actinobacteria.</title>
        <authorList>
            <person name="Gao Y."/>
        </authorList>
    </citation>
    <scope>NUCLEOTIDE SEQUENCE</scope>
    <source>
        <strain evidence="2">KLBMP 8922</strain>
    </source>
</reference>
<dbReference type="EMBL" id="JAKFHA010000009">
    <property type="protein sequence ID" value="MCF2529066.1"/>
    <property type="molecule type" value="Genomic_DNA"/>
</dbReference>
<comment type="caution">
    <text evidence="2">The sequence shown here is derived from an EMBL/GenBank/DDBJ whole genome shotgun (WGS) entry which is preliminary data.</text>
</comment>
<keyword evidence="3" id="KW-1185">Reference proteome</keyword>
<feature type="transmembrane region" description="Helical" evidence="1">
    <location>
        <begin position="216"/>
        <end position="237"/>
    </location>
</feature>
<dbReference type="AlphaFoldDB" id="A0AA41U0X7"/>
<keyword evidence="1" id="KW-1133">Transmembrane helix</keyword>
<feature type="transmembrane region" description="Helical" evidence="1">
    <location>
        <begin position="145"/>
        <end position="165"/>
    </location>
</feature>
<evidence type="ECO:0000256" key="1">
    <source>
        <dbReference type="SAM" id="Phobius"/>
    </source>
</evidence>
<dbReference type="Proteomes" id="UP001165378">
    <property type="component" value="Unassembled WGS sequence"/>
</dbReference>
<feature type="transmembrane region" description="Helical" evidence="1">
    <location>
        <begin position="106"/>
        <end position="125"/>
    </location>
</feature>
<dbReference type="InterPro" id="IPR012666">
    <property type="entry name" value="CbtA_put"/>
</dbReference>
<dbReference type="RefSeq" id="WP_235053227.1">
    <property type="nucleotide sequence ID" value="NZ_JAKFHA010000009.1"/>
</dbReference>
<feature type="transmembrane region" description="Helical" evidence="1">
    <location>
        <begin position="177"/>
        <end position="196"/>
    </location>
</feature>
<sequence length="250" mass="25855">MMRKLLVRGMLTGIAAGLLAWVFAYVFGEPEVRNAISFEEANSAPEPMPDHGGHGGHEEEEVVSRDVQSTLGLLTGVGVYGIAVGGLFALAFAFTYGRLGAVRARATAGILAAVGYVAVILVPFIKYPAQPPAVGAPDTIGKRTALYFGFIAISIGLAIVAAYAARQLAPRLGGANAILAAIGGYIVAAALIAVALPSPESVPEGFDGTVLWRFRIAALGVQAVIWATFGILFGVLAKKVVERPQVALAA</sequence>
<accession>A0AA41U0X7</accession>
<gene>
    <name evidence="2" type="ORF">LZ495_17865</name>
</gene>
<name>A0AA41U0X7_9ACTN</name>
<keyword evidence="1" id="KW-0472">Membrane</keyword>
<keyword evidence="1" id="KW-0812">Transmembrane</keyword>
<proteinExistence type="predicted"/>
<evidence type="ECO:0000313" key="2">
    <source>
        <dbReference type="EMBL" id="MCF2529066.1"/>
    </source>
</evidence>
<organism evidence="2 3">
    <name type="scientific">Yinghuangia soli</name>
    <dbReference type="NCBI Taxonomy" id="2908204"/>
    <lineage>
        <taxon>Bacteria</taxon>
        <taxon>Bacillati</taxon>
        <taxon>Actinomycetota</taxon>
        <taxon>Actinomycetes</taxon>
        <taxon>Kitasatosporales</taxon>
        <taxon>Streptomycetaceae</taxon>
        <taxon>Yinghuangia</taxon>
    </lineage>
</organism>
<feature type="transmembrane region" description="Helical" evidence="1">
    <location>
        <begin position="71"/>
        <end position="94"/>
    </location>
</feature>
<dbReference type="Pfam" id="PF09490">
    <property type="entry name" value="CbtA"/>
    <property type="match status" value="1"/>
</dbReference>